<dbReference type="HOGENOM" id="CLU_3154382_0_0_11"/>
<reference evidence="2 3" key="1">
    <citation type="submission" date="2013-08" db="EMBL/GenBank/DDBJ databases">
        <authorList>
            <person name="Weinstock G."/>
            <person name="Sodergren E."/>
            <person name="Wylie T."/>
            <person name="Fulton L."/>
            <person name="Fulton R."/>
            <person name="Fronick C."/>
            <person name="O'Laughlin M."/>
            <person name="Godfrey J."/>
            <person name="Miner T."/>
            <person name="Herter B."/>
            <person name="Appelbaum E."/>
            <person name="Cordes M."/>
            <person name="Lek S."/>
            <person name="Wollam A."/>
            <person name="Pepin K.H."/>
            <person name="Palsikar V.B."/>
            <person name="Mitreva M."/>
            <person name="Wilson R.K."/>
        </authorList>
    </citation>
    <scope>NUCLEOTIDE SEQUENCE [LARGE SCALE GENOMIC DNA]</scope>
    <source>
        <strain evidence="2 3">ATCC 14665</strain>
    </source>
</reference>
<organism evidence="2 3">
    <name type="scientific">Leifsonia aquatica ATCC 14665</name>
    <dbReference type="NCBI Taxonomy" id="1358026"/>
    <lineage>
        <taxon>Bacteria</taxon>
        <taxon>Bacillati</taxon>
        <taxon>Actinomycetota</taxon>
        <taxon>Actinomycetes</taxon>
        <taxon>Micrococcales</taxon>
        <taxon>Microbacteriaceae</taxon>
        <taxon>Leifsonia</taxon>
    </lineage>
</organism>
<dbReference type="EMBL" id="AWVQ01000584">
    <property type="protein sequence ID" value="ERK69880.1"/>
    <property type="molecule type" value="Genomic_DNA"/>
</dbReference>
<protein>
    <submittedName>
        <fullName evidence="2">Uncharacterized protein</fullName>
    </submittedName>
</protein>
<gene>
    <name evidence="2" type="ORF">N136_03778</name>
</gene>
<feature type="region of interest" description="Disordered" evidence="1">
    <location>
        <begin position="26"/>
        <end position="48"/>
    </location>
</feature>
<comment type="caution">
    <text evidence="2">The sequence shown here is derived from an EMBL/GenBank/DDBJ whole genome shotgun (WGS) entry which is preliminary data.</text>
</comment>
<dbReference type="Proteomes" id="UP000016605">
    <property type="component" value="Unassembled WGS sequence"/>
</dbReference>
<dbReference type="AlphaFoldDB" id="U2R3P6"/>
<evidence type="ECO:0000256" key="1">
    <source>
        <dbReference type="SAM" id="MobiDB-lite"/>
    </source>
</evidence>
<name>U2R3P6_LEIAQ</name>
<sequence>MPATWVTEEAWRDTPGNRRLRRRFAAEGATCPPFPARGRGRAEAASPG</sequence>
<accession>U2R3P6</accession>
<evidence type="ECO:0000313" key="3">
    <source>
        <dbReference type="Proteomes" id="UP000016605"/>
    </source>
</evidence>
<proteinExistence type="predicted"/>
<evidence type="ECO:0000313" key="2">
    <source>
        <dbReference type="EMBL" id="ERK69880.1"/>
    </source>
</evidence>